<comment type="catalytic activity">
    <reaction evidence="1 9">
        <text>guanosine(46) in tRNA + S-adenosyl-L-methionine = N(7)-methylguanosine(46) in tRNA + S-adenosyl-L-homocysteine</text>
        <dbReference type="Rhea" id="RHEA:42708"/>
        <dbReference type="Rhea" id="RHEA-COMP:10188"/>
        <dbReference type="Rhea" id="RHEA-COMP:10189"/>
        <dbReference type="ChEBI" id="CHEBI:57856"/>
        <dbReference type="ChEBI" id="CHEBI:59789"/>
        <dbReference type="ChEBI" id="CHEBI:74269"/>
        <dbReference type="ChEBI" id="CHEBI:74480"/>
        <dbReference type="EC" id="2.1.1.33"/>
    </reaction>
</comment>
<dbReference type="InterPro" id="IPR003358">
    <property type="entry name" value="tRNA_(Gua-N-7)_MeTrfase_Trmb"/>
</dbReference>
<feature type="binding site" evidence="9">
    <location>
        <position position="173"/>
    </location>
    <ligand>
        <name>substrate</name>
    </ligand>
</feature>
<dbReference type="PANTHER" id="PTHR23417">
    <property type="entry name" value="3-DEOXY-D-MANNO-OCTULOSONIC-ACID TRANSFERASE/TRNA GUANINE-N 7 - -METHYLTRANSFERASE"/>
    <property type="match status" value="1"/>
</dbReference>
<dbReference type="PROSITE" id="PS51625">
    <property type="entry name" value="SAM_MT_TRMB"/>
    <property type="match status" value="1"/>
</dbReference>
<keyword evidence="4 9" id="KW-0808">Transferase</keyword>
<name>A0A832N633_9GAMM</name>
<dbReference type="InterPro" id="IPR029063">
    <property type="entry name" value="SAM-dependent_MTases_sf"/>
</dbReference>
<keyword evidence="6 9" id="KW-0819">tRNA processing</keyword>
<dbReference type="FunFam" id="3.40.50.150:FF:000035">
    <property type="entry name" value="tRNA (guanine-N(7)-)-methyltransferase"/>
    <property type="match status" value="1"/>
</dbReference>
<evidence type="ECO:0000256" key="2">
    <source>
        <dbReference type="ARBA" id="ARBA00003015"/>
    </source>
</evidence>
<evidence type="ECO:0000256" key="5">
    <source>
        <dbReference type="ARBA" id="ARBA00022691"/>
    </source>
</evidence>
<dbReference type="EC" id="2.1.1.33" evidence="9"/>
<dbReference type="Gene3D" id="3.40.50.150">
    <property type="entry name" value="Vaccinia Virus protein VP39"/>
    <property type="match status" value="1"/>
</dbReference>
<evidence type="ECO:0000256" key="3">
    <source>
        <dbReference type="ARBA" id="ARBA00022603"/>
    </source>
</evidence>
<comment type="pathway">
    <text evidence="7 9">tRNA modification; N(7)-methylguanine-tRNA biosynthesis.</text>
</comment>
<feature type="binding site" evidence="9">
    <location>
        <position position="141"/>
    </location>
    <ligand>
        <name>substrate</name>
    </ligand>
</feature>
<evidence type="ECO:0000313" key="10">
    <source>
        <dbReference type="EMBL" id="HHJ80361.1"/>
    </source>
</evidence>
<dbReference type="GO" id="GO:0008176">
    <property type="term" value="F:tRNA (guanine(46)-N7)-methyltransferase activity"/>
    <property type="evidence" value="ECO:0007669"/>
    <property type="project" value="UniProtKB-UniRule"/>
</dbReference>
<evidence type="ECO:0000256" key="1">
    <source>
        <dbReference type="ARBA" id="ARBA00000142"/>
    </source>
</evidence>
<evidence type="ECO:0000256" key="8">
    <source>
        <dbReference type="ARBA" id="ARBA00060767"/>
    </source>
</evidence>
<evidence type="ECO:0000256" key="6">
    <source>
        <dbReference type="ARBA" id="ARBA00022694"/>
    </source>
</evidence>
<feature type="binding site" evidence="9">
    <location>
        <position position="137"/>
    </location>
    <ligand>
        <name>S-adenosyl-L-methionine</name>
        <dbReference type="ChEBI" id="CHEBI:59789"/>
    </ligand>
</feature>
<dbReference type="SUPFAM" id="SSF53335">
    <property type="entry name" value="S-adenosyl-L-methionine-dependent methyltransferases"/>
    <property type="match status" value="1"/>
</dbReference>
<reference evidence="10" key="1">
    <citation type="journal article" date="2020" name="mSystems">
        <title>Genome- and Community-Level Interaction Insights into Carbon Utilization and Element Cycling Functions of Hydrothermarchaeota in Hydrothermal Sediment.</title>
        <authorList>
            <person name="Zhou Z."/>
            <person name="Liu Y."/>
            <person name="Xu W."/>
            <person name="Pan J."/>
            <person name="Luo Z.H."/>
            <person name="Li M."/>
        </authorList>
    </citation>
    <scope>NUCLEOTIDE SEQUENCE [LARGE SCALE GENOMIC DNA]</scope>
    <source>
        <strain evidence="10">HyVt-505</strain>
    </source>
</reference>
<dbReference type="AlphaFoldDB" id="A0A832N633"/>
<dbReference type="Proteomes" id="UP000885832">
    <property type="component" value="Unassembled WGS sequence"/>
</dbReference>
<comment type="similarity">
    <text evidence="8 9">Belongs to the class I-like SAM-binding methyltransferase superfamily. TrmB family.</text>
</comment>
<dbReference type="GO" id="GO:0043527">
    <property type="term" value="C:tRNA methyltransferase complex"/>
    <property type="evidence" value="ECO:0007669"/>
    <property type="project" value="TreeGrafter"/>
</dbReference>
<evidence type="ECO:0000256" key="4">
    <source>
        <dbReference type="ARBA" id="ARBA00022679"/>
    </source>
</evidence>
<dbReference type="EMBL" id="DRNF01000117">
    <property type="protein sequence ID" value="HHJ80361.1"/>
    <property type="molecule type" value="Genomic_DNA"/>
</dbReference>
<feature type="binding site" evidence="9">
    <location>
        <position position="87"/>
    </location>
    <ligand>
        <name>S-adenosyl-L-methionine</name>
        <dbReference type="ChEBI" id="CHEBI:59789"/>
    </ligand>
</feature>
<dbReference type="HAMAP" id="MF_01057">
    <property type="entry name" value="tRNA_methyltr_TrmB"/>
    <property type="match status" value="1"/>
</dbReference>
<sequence length="233" mass="26990">MSDIKPEIKRRTVRSFVRRQGRMTDLQQRALDQLWPKYGLEPGEELLDLDVVFGRSAPRVLEIGFGMGDSLADMAAAHPENDYIGIEVHRPGVGRLLSRVEEQHSSNVRVFCHDAIEILKKQIADESLDRVLLFFPDPWHKKRHNKRRIVQAEFIEMIRSKLKPGGVFHMATDWQDYAEWMMARMADAEGFENMAGAGEYSQRPDYRSVTKFERRGHRLGHGIWDLLFQKSGN</sequence>
<dbReference type="Pfam" id="PF02390">
    <property type="entry name" value="Methyltransf_4"/>
    <property type="match status" value="1"/>
</dbReference>
<keyword evidence="3 9" id="KW-0489">Methyltransferase</keyword>
<feature type="binding site" evidence="9">
    <location>
        <position position="62"/>
    </location>
    <ligand>
        <name>S-adenosyl-L-methionine</name>
        <dbReference type="ChEBI" id="CHEBI:59789"/>
    </ligand>
</feature>
<comment type="caution">
    <text evidence="10">The sequence shown here is derived from an EMBL/GenBank/DDBJ whole genome shotgun (WGS) entry which is preliminary data.</text>
</comment>
<dbReference type="InterPro" id="IPR055361">
    <property type="entry name" value="tRNA_methyltr_TrmB_bact"/>
</dbReference>
<organism evidence="10">
    <name type="scientific">Candidatus Tenderia electrophaga</name>
    <dbReference type="NCBI Taxonomy" id="1748243"/>
    <lineage>
        <taxon>Bacteria</taxon>
        <taxon>Pseudomonadati</taxon>
        <taxon>Pseudomonadota</taxon>
        <taxon>Gammaproteobacteria</taxon>
        <taxon>Candidatus Tenderiales</taxon>
        <taxon>Candidatus Tenderiaceae</taxon>
        <taxon>Candidatus Tenderia</taxon>
    </lineage>
</organism>
<dbReference type="PANTHER" id="PTHR23417:SF14">
    <property type="entry name" value="PENTACOTRIPEPTIDE-REPEAT REGION OF PRORP DOMAIN-CONTAINING PROTEIN"/>
    <property type="match status" value="1"/>
</dbReference>
<protein>
    <recommendedName>
        <fullName evidence="9">tRNA (guanine-N(7)-)-methyltransferase</fullName>
        <ecNumber evidence="9">2.1.1.33</ecNumber>
    </recommendedName>
    <alternativeName>
        <fullName evidence="9">tRNA (guanine(46)-N(7))-methyltransferase</fullName>
    </alternativeName>
    <alternativeName>
        <fullName evidence="9">tRNA(m7G46)-methyltransferase</fullName>
    </alternativeName>
</protein>
<comment type="function">
    <text evidence="2 9">Catalyzes the formation of N(7)-methylguanine at position 46 (m7G46) in tRNA.</text>
</comment>
<dbReference type="UniPathway" id="UPA00989"/>
<feature type="binding site" evidence="9">
    <location>
        <position position="114"/>
    </location>
    <ligand>
        <name>S-adenosyl-L-methionine</name>
        <dbReference type="ChEBI" id="CHEBI:59789"/>
    </ligand>
</feature>
<dbReference type="CDD" id="cd02440">
    <property type="entry name" value="AdoMet_MTases"/>
    <property type="match status" value="1"/>
</dbReference>
<feature type="region of interest" description="Interaction with RNA" evidence="9">
    <location>
        <begin position="143"/>
        <end position="148"/>
    </location>
</feature>
<accession>A0A832N633</accession>
<keyword evidence="5 9" id="KW-0949">S-adenosyl-L-methionine</keyword>
<evidence type="ECO:0000256" key="7">
    <source>
        <dbReference type="ARBA" id="ARBA00060552"/>
    </source>
</evidence>
<evidence type="ECO:0000256" key="9">
    <source>
        <dbReference type="HAMAP-Rule" id="MF_01057"/>
    </source>
</evidence>
<proteinExistence type="inferred from homology"/>
<feature type="binding site" evidence="9">
    <location>
        <begin position="210"/>
        <end position="213"/>
    </location>
    <ligand>
        <name>substrate</name>
    </ligand>
</feature>
<gene>
    <name evidence="9 10" type="primary">trmB</name>
    <name evidence="10" type="ORF">ENJ65_01870</name>
</gene>
<dbReference type="NCBIfam" id="TIGR00091">
    <property type="entry name" value="tRNA (guanosine(46)-N7)-methyltransferase TrmB"/>
    <property type="match status" value="1"/>
</dbReference>